<proteinExistence type="predicted"/>
<name>A0AAV1QWH1_9ROSI</name>
<protein>
    <submittedName>
        <fullName evidence="1">Uncharacterized protein</fullName>
    </submittedName>
</protein>
<keyword evidence="2" id="KW-1185">Reference proteome</keyword>
<accession>A0AAV1QWH1</accession>
<organism evidence="1 2">
    <name type="scientific">Dovyalis caffra</name>
    <dbReference type="NCBI Taxonomy" id="77055"/>
    <lineage>
        <taxon>Eukaryota</taxon>
        <taxon>Viridiplantae</taxon>
        <taxon>Streptophyta</taxon>
        <taxon>Embryophyta</taxon>
        <taxon>Tracheophyta</taxon>
        <taxon>Spermatophyta</taxon>
        <taxon>Magnoliopsida</taxon>
        <taxon>eudicotyledons</taxon>
        <taxon>Gunneridae</taxon>
        <taxon>Pentapetalae</taxon>
        <taxon>rosids</taxon>
        <taxon>fabids</taxon>
        <taxon>Malpighiales</taxon>
        <taxon>Salicaceae</taxon>
        <taxon>Flacourtieae</taxon>
        <taxon>Dovyalis</taxon>
    </lineage>
</organism>
<reference evidence="1 2" key="1">
    <citation type="submission" date="2024-01" db="EMBL/GenBank/DDBJ databases">
        <authorList>
            <person name="Waweru B."/>
        </authorList>
    </citation>
    <scope>NUCLEOTIDE SEQUENCE [LARGE SCALE GENOMIC DNA]</scope>
</reference>
<dbReference type="Proteomes" id="UP001314170">
    <property type="component" value="Unassembled WGS sequence"/>
</dbReference>
<evidence type="ECO:0000313" key="2">
    <source>
        <dbReference type="Proteomes" id="UP001314170"/>
    </source>
</evidence>
<feature type="non-terminal residue" evidence="1">
    <location>
        <position position="89"/>
    </location>
</feature>
<sequence length="89" mass="10445">MKADVNIILRSELNQIQQVCNWSMYEQLLAHKSFKSTFVEKKADDRLFMFHFPQDATSEIKPGQQSKSNVNESYFYVRSSLLHSKEKAK</sequence>
<evidence type="ECO:0000313" key="1">
    <source>
        <dbReference type="EMBL" id="CAK7324459.1"/>
    </source>
</evidence>
<comment type="caution">
    <text evidence="1">The sequence shown here is derived from an EMBL/GenBank/DDBJ whole genome shotgun (WGS) entry which is preliminary data.</text>
</comment>
<dbReference type="EMBL" id="CAWUPB010000351">
    <property type="protein sequence ID" value="CAK7324459.1"/>
    <property type="molecule type" value="Genomic_DNA"/>
</dbReference>
<gene>
    <name evidence="1" type="ORF">DCAF_LOCUS2105</name>
</gene>
<dbReference type="AlphaFoldDB" id="A0AAV1QWH1"/>